<accession>D7FYY7</accession>
<dbReference type="InParanoid" id="D7FYY7"/>
<protein>
    <submittedName>
        <fullName evidence="2">Uncharacterized protein</fullName>
    </submittedName>
</protein>
<evidence type="ECO:0000313" key="2">
    <source>
        <dbReference type="EMBL" id="CBJ26629.1"/>
    </source>
</evidence>
<dbReference type="EMBL" id="FN649758">
    <property type="protein sequence ID" value="CBJ26629.1"/>
    <property type="molecule type" value="Genomic_DNA"/>
</dbReference>
<proteinExistence type="predicted"/>
<evidence type="ECO:0000256" key="1">
    <source>
        <dbReference type="SAM" id="SignalP"/>
    </source>
</evidence>
<dbReference type="PROSITE" id="PS51257">
    <property type="entry name" value="PROKAR_LIPOPROTEIN"/>
    <property type="match status" value="1"/>
</dbReference>
<feature type="chain" id="PRO_5003096058" evidence="1">
    <location>
        <begin position="22"/>
        <end position="208"/>
    </location>
</feature>
<dbReference type="AlphaFoldDB" id="D7FYY7"/>
<dbReference type="Proteomes" id="UP000002630">
    <property type="component" value="Linkage Group LG33"/>
</dbReference>
<keyword evidence="3" id="KW-1185">Reference proteome</keyword>
<dbReference type="eggNOG" id="ENOG502S9PY">
    <property type="taxonomic scope" value="Eukaryota"/>
</dbReference>
<gene>
    <name evidence="2" type="ORF">Esi_0035_0155</name>
</gene>
<organism evidence="2 3">
    <name type="scientific">Ectocarpus siliculosus</name>
    <name type="common">Brown alga</name>
    <name type="synonym">Conferva siliculosa</name>
    <dbReference type="NCBI Taxonomy" id="2880"/>
    <lineage>
        <taxon>Eukaryota</taxon>
        <taxon>Sar</taxon>
        <taxon>Stramenopiles</taxon>
        <taxon>Ochrophyta</taxon>
        <taxon>PX clade</taxon>
        <taxon>Phaeophyceae</taxon>
        <taxon>Ectocarpales</taxon>
        <taxon>Ectocarpaceae</taxon>
        <taxon>Ectocarpus</taxon>
    </lineage>
</organism>
<reference evidence="2 3" key="1">
    <citation type="journal article" date="2010" name="Nature">
        <title>The Ectocarpus genome and the independent evolution of multicellularity in brown algae.</title>
        <authorList>
            <person name="Cock J.M."/>
            <person name="Sterck L."/>
            <person name="Rouze P."/>
            <person name="Scornet D."/>
            <person name="Allen A.E."/>
            <person name="Amoutzias G."/>
            <person name="Anthouard V."/>
            <person name="Artiguenave F."/>
            <person name="Aury J.M."/>
            <person name="Badger J.H."/>
            <person name="Beszteri B."/>
            <person name="Billiau K."/>
            <person name="Bonnet E."/>
            <person name="Bothwell J.H."/>
            <person name="Bowler C."/>
            <person name="Boyen C."/>
            <person name="Brownlee C."/>
            <person name="Carrano C.J."/>
            <person name="Charrier B."/>
            <person name="Cho G.Y."/>
            <person name="Coelho S.M."/>
            <person name="Collen J."/>
            <person name="Corre E."/>
            <person name="Da Silva C."/>
            <person name="Delage L."/>
            <person name="Delaroque N."/>
            <person name="Dittami S.M."/>
            <person name="Doulbeau S."/>
            <person name="Elias M."/>
            <person name="Farnham G."/>
            <person name="Gachon C.M."/>
            <person name="Gschloessl B."/>
            <person name="Heesch S."/>
            <person name="Jabbari K."/>
            <person name="Jubin C."/>
            <person name="Kawai H."/>
            <person name="Kimura K."/>
            <person name="Kloareg B."/>
            <person name="Kupper F.C."/>
            <person name="Lang D."/>
            <person name="Le Bail A."/>
            <person name="Leblanc C."/>
            <person name="Lerouge P."/>
            <person name="Lohr M."/>
            <person name="Lopez P.J."/>
            <person name="Martens C."/>
            <person name="Maumus F."/>
            <person name="Michel G."/>
            <person name="Miranda-Saavedra D."/>
            <person name="Morales J."/>
            <person name="Moreau H."/>
            <person name="Motomura T."/>
            <person name="Nagasato C."/>
            <person name="Napoli C.A."/>
            <person name="Nelson D.R."/>
            <person name="Nyvall-Collen P."/>
            <person name="Peters A.F."/>
            <person name="Pommier C."/>
            <person name="Potin P."/>
            <person name="Poulain J."/>
            <person name="Quesneville H."/>
            <person name="Read B."/>
            <person name="Rensing S.A."/>
            <person name="Ritter A."/>
            <person name="Rousvoal S."/>
            <person name="Samanta M."/>
            <person name="Samson G."/>
            <person name="Schroeder D.C."/>
            <person name="Segurens B."/>
            <person name="Strittmatter M."/>
            <person name="Tonon T."/>
            <person name="Tregear J.W."/>
            <person name="Valentin K."/>
            <person name="von Dassow P."/>
            <person name="Yamagishi T."/>
            <person name="Van de Peer Y."/>
            <person name="Wincker P."/>
        </authorList>
    </citation>
    <scope>NUCLEOTIDE SEQUENCE [LARGE SCALE GENOMIC DNA]</scope>
    <source>
        <strain evidence="3">Ec32 / CCAP1310/4</strain>
    </source>
</reference>
<feature type="signal peptide" evidence="1">
    <location>
        <begin position="1"/>
        <end position="21"/>
    </location>
</feature>
<evidence type="ECO:0000313" key="3">
    <source>
        <dbReference type="Proteomes" id="UP000002630"/>
    </source>
</evidence>
<name>D7FYY7_ECTSI</name>
<dbReference type="OrthoDB" id="41474at2759"/>
<dbReference type="EMBL" id="FN648542">
    <property type="protein sequence ID" value="CBJ26629.1"/>
    <property type="molecule type" value="Genomic_DNA"/>
</dbReference>
<keyword evidence="1" id="KW-0732">Signal</keyword>
<sequence length="208" mass="21770">MRSAIYALHLGVCLLAGQACAFVCSPSGRAIASVGPKGASRAPAGIVMQATSNVESSVSRYKKLVGAKRWETDEGIEKRAAGTFADMCKVYGEDNAVQMVKNSPSCLGYDGSVFQATFEAFTEVFGEEETKGMVTRNPNLLAVRPTGFGGAANAKSDTMQMSYVIAATRPLGPVLLFGLAFCLAIPLVEMGTGISREQILSAIISGGN</sequence>